<organism evidence="4 5">
    <name type="scientific">Chlamydomonas eustigma</name>
    <dbReference type="NCBI Taxonomy" id="1157962"/>
    <lineage>
        <taxon>Eukaryota</taxon>
        <taxon>Viridiplantae</taxon>
        <taxon>Chlorophyta</taxon>
        <taxon>core chlorophytes</taxon>
        <taxon>Chlorophyceae</taxon>
        <taxon>CS clade</taxon>
        <taxon>Chlamydomonadales</taxon>
        <taxon>Chlamydomonadaceae</taxon>
        <taxon>Chlamydomonas</taxon>
    </lineage>
</organism>
<dbReference type="OrthoDB" id="6776856at2759"/>
<evidence type="ECO:0000313" key="5">
    <source>
        <dbReference type="Proteomes" id="UP000232323"/>
    </source>
</evidence>
<evidence type="ECO:0000313" key="4">
    <source>
        <dbReference type="EMBL" id="GAX75775.1"/>
    </source>
</evidence>
<gene>
    <name evidence="4" type="ORF">CEUSTIGMA_g3218.t1</name>
</gene>
<evidence type="ECO:0000259" key="3">
    <source>
        <dbReference type="Pfam" id="PF25597"/>
    </source>
</evidence>
<sequence length="520" mass="57644">MLVDSGIDKQHWAEAACTAAYVYNRTANSATPGGKTPYECYWGKKPDISNLRPFGDVAMVMTMPRYARDGKMGPVSVKSRLMGYSKCSKAWRVLLPSGLVSESRDVVFPADKFTAGKLLAQHDSSGDDEDSSTESDFSEDEGDTPHQGQHAAAEGAAENVGIAQGAATAIRTSNRVRRPPMRKHPYHKGYEDAIIVEMESIKARGVLEPVRWEPGLKVIDTKVVFDEKVDEKGLITSLKARLVAKGFRQSKGKDYTEIWAPVSKHSSLRAVLAVAAAKDWILHQVTREVGEKLDKDGLRLYQEKVGSLQYLATCTRPDISFAVGLLGRFCKCPTTFHMDLADQVLLYIAWTRDMGLEFGGRKPNFIVYSDSDNFGGETDERRSTTGFVCILNGGAVDWNSRLQQTVAVSTCEAEYQAAGAAVRAARWWRKLLPDLGIETGVVDIRGDNQSTLAVISNPISSDKTKHIDTIHHFTRERVEMGEVKFSYCSKEEMVADILTKALERNKLEKFRSMIGVISWD</sequence>
<feature type="compositionally biased region" description="Low complexity" evidence="1">
    <location>
        <begin position="146"/>
        <end position="155"/>
    </location>
</feature>
<comment type="caution">
    <text evidence="4">The sequence shown here is derived from an EMBL/GenBank/DDBJ whole genome shotgun (WGS) entry which is preliminary data.</text>
</comment>
<dbReference type="PANTHER" id="PTHR11439:SF483">
    <property type="entry name" value="PEPTIDE SYNTHASE GLIP-LIKE, PUTATIVE (AFU_ORTHOLOGUE AFUA_3G12920)-RELATED"/>
    <property type="match status" value="1"/>
</dbReference>
<dbReference type="STRING" id="1157962.A0A250WYB4"/>
<evidence type="ECO:0000259" key="2">
    <source>
        <dbReference type="Pfam" id="PF07727"/>
    </source>
</evidence>
<feature type="compositionally biased region" description="Acidic residues" evidence="1">
    <location>
        <begin position="126"/>
        <end position="142"/>
    </location>
</feature>
<name>A0A250WYB4_9CHLO</name>
<feature type="domain" description="Retroviral polymerase SH3-like" evidence="3">
    <location>
        <begin position="62"/>
        <end position="112"/>
    </location>
</feature>
<keyword evidence="5" id="KW-1185">Reference proteome</keyword>
<evidence type="ECO:0000256" key="1">
    <source>
        <dbReference type="SAM" id="MobiDB-lite"/>
    </source>
</evidence>
<reference evidence="4 5" key="1">
    <citation type="submission" date="2017-08" db="EMBL/GenBank/DDBJ databases">
        <title>Acidophilic green algal genome provides insights into adaptation to an acidic environment.</title>
        <authorList>
            <person name="Hirooka S."/>
            <person name="Hirose Y."/>
            <person name="Kanesaki Y."/>
            <person name="Higuchi S."/>
            <person name="Fujiwara T."/>
            <person name="Onuma R."/>
            <person name="Era A."/>
            <person name="Ohbayashi R."/>
            <person name="Uzuka A."/>
            <person name="Nozaki H."/>
            <person name="Yoshikawa H."/>
            <person name="Miyagishima S.Y."/>
        </authorList>
    </citation>
    <scope>NUCLEOTIDE SEQUENCE [LARGE SCALE GENOMIC DNA]</scope>
    <source>
        <strain evidence="4 5">NIES-2499</strain>
    </source>
</reference>
<protein>
    <submittedName>
        <fullName evidence="4">Uncharacterized protein</fullName>
    </submittedName>
</protein>
<dbReference type="InterPro" id="IPR057670">
    <property type="entry name" value="SH3_retrovirus"/>
</dbReference>
<dbReference type="AlphaFoldDB" id="A0A250WYB4"/>
<dbReference type="InterPro" id="IPR013103">
    <property type="entry name" value="RVT_2"/>
</dbReference>
<dbReference type="EMBL" id="BEGY01000014">
    <property type="protein sequence ID" value="GAX75775.1"/>
    <property type="molecule type" value="Genomic_DNA"/>
</dbReference>
<dbReference type="CDD" id="cd09272">
    <property type="entry name" value="RNase_HI_RT_Ty1"/>
    <property type="match status" value="1"/>
</dbReference>
<accession>A0A250WYB4</accession>
<dbReference type="Proteomes" id="UP000232323">
    <property type="component" value="Unassembled WGS sequence"/>
</dbReference>
<proteinExistence type="predicted"/>
<dbReference type="PANTHER" id="PTHR11439">
    <property type="entry name" value="GAG-POL-RELATED RETROTRANSPOSON"/>
    <property type="match status" value="1"/>
</dbReference>
<dbReference type="Pfam" id="PF25597">
    <property type="entry name" value="SH3_retrovirus"/>
    <property type="match status" value="1"/>
</dbReference>
<dbReference type="Pfam" id="PF07727">
    <property type="entry name" value="RVT_2"/>
    <property type="match status" value="1"/>
</dbReference>
<feature type="domain" description="Reverse transcriptase Ty1/copia-type" evidence="2">
    <location>
        <begin position="215"/>
        <end position="285"/>
    </location>
</feature>
<feature type="region of interest" description="Disordered" evidence="1">
    <location>
        <begin position="119"/>
        <end position="155"/>
    </location>
</feature>